<evidence type="ECO:0000256" key="15">
    <source>
        <dbReference type="SAM" id="Phobius"/>
    </source>
</evidence>
<evidence type="ECO:0000256" key="2">
    <source>
        <dbReference type="ARBA" id="ARBA00007087"/>
    </source>
</evidence>
<keyword evidence="8 15" id="KW-0472">Membrane</keyword>
<dbReference type="EMBL" id="NHOQ01000204">
    <property type="protein sequence ID" value="PWA32095.1"/>
    <property type="molecule type" value="Genomic_DNA"/>
</dbReference>
<feature type="transmembrane region" description="Helical" evidence="15">
    <location>
        <begin position="199"/>
        <end position="220"/>
    </location>
</feature>
<evidence type="ECO:0000256" key="14">
    <source>
        <dbReference type="SAM" id="MobiDB-lite"/>
    </source>
</evidence>
<dbReference type="InterPro" id="IPR006985">
    <property type="entry name" value="RAMP"/>
</dbReference>
<reference evidence="16 17" key="1">
    <citation type="journal article" date="2018" name="G3 (Bethesda)">
        <title>A High-Quality Reference Genome for the Invasive Mosquitofish Gambusia affinis Using a Chicago Library.</title>
        <authorList>
            <person name="Hoffberg S.L."/>
            <person name="Troendle N.J."/>
            <person name="Glenn T.C."/>
            <person name="Mahmud O."/>
            <person name="Louha S."/>
            <person name="Chalopin D."/>
            <person name="Bennetzen J.L."/>
            <person name="Mauricio R."/>
        </authorList>
    </citation>
    <scope>NUCLEOTIDE SEQUENCE [LARGE SCALE GENOMIC DNA]</scope>
    <source>
        <strain evidence="16">NE01/NJP1002.9</strain>
        <tissue evidence="16">Muscle</tissue>
    </source>
</reference>
<comment type="similarity">
    <text evidence="2">Belongs to the RAMP family.</text>
</comment>
<gene>
    <name evidence="16" type="ORF">CCH79_00013363</name>
</gene>
<evidence type="ECO:0000256" key="10">
    <source>
        <dbReference type="ARBA" id="ARBA00023170"/>
    </source>
</evidence>
<evidence type="ECO:0000313" key="17">
    <source>
        <dbReference type="Proteomes" id="UP000250572"/>
    </source>
</evidence>
<proteinExistence type="inferred from homology"/>
<dbReference type="GO" id="GO:0043235">
    <property type="term" value="C:receptor complex"/>
    <property type="evidence" value="ECO:0007669"/>
    <property type="project" value="TreeGrafter"/>
</dbReference>
<feature type="region of interest" description="Disordered" evidence="14">
    <location>
        <begin position="1"/>
        <end position="34"/>
    </location>
</feature>
<dbReference type="GO" id="GO:0008277">
    <property type="term" value="P:regulation of G protein-coupled receptor signaling pathway"/>
    <property type="evidence" value="ECO:0007669"/>
    <property type="project" value="InterPro"/>
</dbReference>
<dbReference type="Proteomes" id="UP000250572">
    <property type="component" value="Unassembled WGS sequence"/>
</dbReference>
<comment type="subcellular location">
    <subcellularLocation>
        <location evidence="1">Cell membrane</location>
        <topology evidence="1">Single-pass type I membrane protein</topology>
    </subcellularLocation>
</comment>
<dbReference type="GO" id="GO:0009986">
    <property type="term" value="C:cell surface"/>
    <property type="evidence" value="ECO:0007669"/>
    <property type="project" value="TreeGrafter"/>
</dbReference>
<organism evidence="16 17">
    <name type="scientific">Gambusia affinis</name>
    <name type="common">Western mosquitofish</name>
    <name type="synonym">Heterandria affinis</name>
    <dbReference type="NCBI Taxonomy" id="33528"/>
    <lineage>
        <taxon>Eukaryota</taxon>
        <taxon>Metazoa</taxon>
        <taxon>Chordata</taxon>
        <taxon>Craniata</taxon>
        <taxon>Vertebrata</taxon>
        <taxon>Euteleostomi</taxon>
        <taxon>Actinopterygii</taxon>
        <taxon>Neopterygii</taxon>
        <taxon>Teleostei</taxon>
        <taxon>Neoteleostei</taxon>
        <taxon>Acanthomorphata</taxon>
        <taxon>Ovalentaria</taxon>
        <taxon>Atherinomorphae</taxon>
        <taxon>Cyprinodontiformes</taxon>
        <taxon>Poeciliidae</taxon>
        <taxon>Poeciliinae</taxon>
        <taxon>Gambusia</taxon>
    </lineage>
</organism>
<evidence type="ECO:0000256" key="6">
    <source>
        <dbReference type="ARBA" id="ARBA00022729"/>
    </source>
</evidence>
<keyword evidence="3" id="KW-0813">Transport</keyword>
<evidence type="ECO:0000256" key="4">
    <source>
        <dbReference type="ARBA" id="ARBA00022475"/>
    </source>
</evidence>
<dbReference type="PANTHER" id="PTHR14076:SF3">
    <property type="entry name" value="RECEPTOR ACTIVITY-MODIFYING PROTEIN 1"/>
    <property type="match status" value="1"/>
</dbReference>
<dbReference type="Gene3D" id="1.10.150.510">
    <property type="entry name" value="Receptor activity modifying family"/>
    <property type="match status" value="1"/>
</dbReference>
<keyword evidence="4" id="KW-1003">Cell membrane</keyword>
<evidence type="ECO:0000256" key="1">
    <source>
        <dbReference type="ARBA" id="ARBA00004251"/>
    </source>
</evidence>
<evidence type="ECO:0000256" key="8">
    <source>
        <dbReference type="ARBA" id="ARBA00023136"/>
    </source>
</evidence>
<evidence type="ECO:0000313" key="16">
    <source>
        <dbReference type="EMBL" id="PWA32095.1"/>
    </source>
</evidence>
<dbReference type="GO" id="GO:0007186">
    <property type="term" value="P:G protein-coupled receptor signaling pathway"/>
    <property type="evidence" value="ECO:0007669"/>
    <property type="project" value="TreeGrafter"/>
</dbReference>
<evidence type="ECO:0000256" key="7">
    <source>
        <dbReference type="ARBA" id="ARBA00022989"/>
    </source>
</evidence>
<comment type="subunit">
    <text evidence="13">Heterodimer of CALCRL and RAMP1; the interaction induces allosteric modulation of CALCRL function and CGRP1/CALCA and CGRP2/CALCB ligand specificity. Heterodimer of CALCR and RAMP1; interaction forms the AMYR1 receptor complex for amylin/IAPP and CGRP1/CALCA ligands.</text>
</comment>
<feature type="compositionally biased region" description="Gly residues" evidence="14">
    <location>
        <begin position="1"/>
        <end position="11"/>
    </location>
</feature>
<protein>
    <recommendedName>
        <fullName evidence="11">Receptor activity-modifying protein 1</fullName>
    </recommendedName>
</protein>
<evidence type="ECO:0000256" key="5">
    <source>
        <dbReference type="ARBA" id="ARBA00022692"/>
    </source>
</evidence>
<comment type="caution">
    <text evidence="16">The sequence shown here is derived from an EMBL/GenBank/DDBJ whole genome shotgun (WGS) entry which is preliminary data.</text>
</comment>
<feature type="region of interest" description="Disordered" evidence="14">
    <location>
        <begin position="67"/>
        <end position="98"/>
    </location>
</feature>
<dbReference type="GO" id="GO:0006886">
    <property type="term" value="P:intracellular protein transport"/>
    <property type="evidence" value="ECO:0007669"/>
    <property type="project" value="InterPro"/>
</dbReference>
<dbReference type="PANTHER" id="PTHR14076">
    <property type="entry name" value="RECEPTOR ACTIVITY MODIFYING PROTEIN RAMP"/>
    <property type="match status" value="1"/>
</dbReference>
<evidence type="ECO:0000256" key="12">
    <source>
        <dbReference type="ARBA" id="ARBA00049570"/>
    </source>
</evidence>
<evidence type="ECO:0000256" key="3">
    <source>
        <dbReference type="ARBA" id="ARBA00022448"/>
    </source>
</evidence>
<dbReference type="GO" id="GO:0032870">
    <property type="term" value="P:cellular response to hormone stimulus"/>
    <property type="evidence" value="ECO:0007669"/>
    <property type="project" value="TreeGrafter"/>
</dbReference>
<name>A0A315WAM8_GAMAF</name>
<dbReference type="GO" id="GO:0005886">
    <property type="term" value="C:plasma membrane"/>
    <property type="evidence" value="ECO:0007669"/>
    <property type="project" value="UniProtKB-SubCell"/>
</dbReference>
<dbReference type="Pfam" id="PF04901">
    <property type="entry name" value="RAMP"/>
    <property type="match status" value="1"/>
</dbReference>
<evidence type="ECO:0000256" key="9">
    <source>
        <dbReference type="ARBA" id="ARBA00023157"/>
    </source>
</evidence>
<keyword evidence="10" id="KW-0675">Receptor</keyword>
<keyword evidence="9" id="KW-1015">Disulfide bond</keyword>
<evidence type="ECO:0000256" key="13">
    <source>
        <dbReference type="ARBA" id="ARBA00049674"/>
    </source>
</evidence>
<dbReference type="AlphaFoldDB" id="A0A315WAM8"/>
<keyword evidence="6" id="KW-0732">Signal</keyword>
<accession>A0A315WAM8</accession>
<dbReference type="STRING" id="33528.ENSGAFP00000011347"/>
<keyword evidence="17" id="KW-1185">Reference proteome</keyword>
<dbReference type="InterPro" id="IPR038126">
    <property type="entry name" value="RAMP_sf"/>
</dbReference>
<dbReference type="GO" id="GO:0015026">
    <property type="term" value="F:coreceptor activity"/>
    <property type="evidence" value="ECO:0007669"/>
    <property type="project" value="InterPro"/>
</dbReference>
<comment type="function">
    <text evidence="12">Accessory protein that interacts with and modulates the function of G-protein coupled receptors including calcitonin gene-related peptide type 1 receptor (CALCRL) and calcitonin receptor (CALCR). Required for the transport of CALCRL to the plasma membrane. Together with CALCRL, form the receptor complex for the calcitonin gene-related peptides CGRP1/CALCA and CGRP2/CALCB. Together with CALCR, form the AMYR1 receptor complex for amylin/IAPP and CGRP1/CALCA.</text>
</comment>
<dbReference type="GO" id="GO:0072659">
    <property type="term" value="P:protein localization to plasma membrane"/>
    <property type="evidence" value="ECO:0007669"/>
    <property type="project" value="TreeGrafter"/>
</dbReference>
<sequence>MTGCDGGGGERAGVSLEPAVCPSRTNSSGWRGESRTRPVFSELQPVRSMALLLLLLLLLAGPTGRPPPASTLRSRLLASPSSKTNREETVLRGNVEPGSHVGPSEYGCDSLLYQKVIDDLCFNHFKEEMVSLDSGTWCSWPEIVEIYEGLTNCTCQVALSMDCFWPNRLVDDFFMKIHNTYFHHCAVTGRLLHEPSIGVLAPFIGVSVLITLLMTAVVVWRSKRTEGML</sequence>
<keyword evidence="7 15" id="KW-1133">Transmembrane helix</keyword>
<dbReference type="GO" id="GO:0031623">
    <property type="term" value="P:receptor internalization"/>
    <property type="evidence" value="ECO:0007669"/>
    <property type="project" value="TreeGrafter"/>
</dbReference>
<evidence type="ECO:0000256" key="11">
    <source>
        <dbReference type="ARBA" id="ARBA00041071"/>
    </source>
</evidence>
<dbReference type="GO" id="GO:0006816">
    <property type="term" value="P:calcium ion transport"/>
    <property type="evidence" value="ECO:0007669"/>
    <property type="project" value="TreeGrafter"/>
</dbReference>
<keyword evidence="5 15" id="KW-0812">Transmembrane</keyword>